<evidence type="ECO:0000256" key="1">
    <source>
        <dbReference type="ARBA" id="ARBA00022801"/>
    </source>
</evidence>
<evidence type="ECO:0000313" key="3">
    <source>
        <dbReference type="EMBL" id="HIY67195.1"/>
    </source>
</evidence>
<dbReference type="PANTHER" id="PTHR48081">
    <property type="entry name" value="AB HYDROLASE SUPERFAMILY PROTEIN C4A8.06C"/>
    <property type="match status" value="1"/>
</dbReference>
<comment type="caution">
    <text evidence="3">The sequence shown here is derived from an EMBL/GenBank/DDBJ whole genome shotgun (WGS) entry which is preliminary data.</text>
</comment>
<dbReference type="PANTHER" id="PTHR48081:SF33">
    <property type="entry name" value="KYNURENINE FORMAMIDASE"/>
    <property type="match status" value="1"/>
</dbReference>
<evidence type="ECO:0000313" key="4">
    <source>
        <dbReference type="Proteomes" id="UP000824005"/>
    </source>
</evidence>
<sequence length="237" mass="25198">MADILDRSAREPDRVVRYAPGETGVIDVYDPRGLARALVVLVHGGFWRSRYDRLHLRPLAEALAGEGLLVALPEYRRVGDEGGGWPGTFDDIRSIVRSVRRLVGAEGARLTLVGHSAGGHLAVLAAGDETDVDRAVSLAGVLDLAAAIDDGLSDGAAQEFLGEDAAAVATADPMRRPVPECEVILLHGAEDDEVPVSYSEAYAARDARIEFSHLPGGHYELIDPEAEEFSALLAALG</sequence>
<dbReference type="EMBL" id="DXDC01000394">
    <property type="protein sequence ID" value="HIY67195.1"/>
    <property type="molecule type" value="Genomic_DNA"/>
</dbReference>
<accession>A0A9D1YX35</accession>
<feature type="domain" description="BD-FAE-like" evidence="2">
    <location>
        <begin position="27"/>
        <end position="142"/>
    </location>
</feature>
<keyword evidence="1 3" id="KW-0378">Hydrolase</keyword>
<organism evidence="3 4">
    <name type="scientific">Candidatus Agrococcus pullicola</name>
    <dbReference type="NCBI Taxonomy" id="2838429"/>
    <lineage>
        <taxon>Bacteria</taxon>
        <taxon>Bacillati</taxon>
        <taxon>Actinomycetota</taxon>
        <taxon>Actinomycetes</taxon>
        <taxon>Micrococcales</taxon>
        <taxon>Microbacteriaceae</taxon>
        <taxon>Agrococcus</taxon>
    </lineage>
</organism>
<reference evidence="3" key="1">
    <citation type="journal article" date="2021" name="PeerJ">
        <title>Extensive microbial diversity within the chicken gut microbiome revealed by metagenomics and culture.</title>
        <authorList>
            <person name="Gilroy R."/>
            <person name="Ravi A."/>
            <person name="Getino M."/>
            <person name="Pursley I."/>
            <person name="Horton D.L."/>
            <person name="Alikhan N.F."/>
            <person name="Baker D."/>
            <person name="Gharbi K."/>
            <person name="Hall N."/>
            <person name="Watson M."/>
            <person name="Adriaenssens E.M."/>
            <person name="Foster-Nyarko E."/>
            <person name="Jarju S."/>
            <person name="Secka A."/>
            <person name="Antonio M."/>
            <person name="Oren A."/>
            <person name="Chaudhuri R.R."/>
            <person name="La Ragione R."/>
            <person name="Hildebrand F."/>
            <person name="Pallen M.J."/>
        </authorList>
    </citation>
    <scope>NUCLEOTIDE SEQUENCE</scope>
    <source>
        <strain evidence="3">ChiGjej1B1-98</strain>
    </source>
</reference>
<dbReference type="Gene3D" id="3.40.50.1820">
    <property type="entry name" value="alpha/beta hydrolase"/>
    <property type="match status" value="1"/>
</dbReference>
<dbReference type="Pfam" id="PF20434">
    <property type="entry name" value="BD-FAE"/>
    <property type="match status" value="1"/>
</dbReference>
<protein>
    <submittedName>
        <fullName evidence="3">Alpha/beta hydrolase</fullName>
    </submittedName>
</protein>
<dbReference type="SUPFAM" id="SSF53474">
    <property type="entry name" value="alpha/beta-Hydrolases"/>
    <property type="match status" value="1"/>
</dbReference>
<reference evidence="3" key="2">
    <citation type="submission" date="2021-04" db="EMBL/GenBank/DDBJ databases">
        <authorList>
            <person name="Gilroy R."/>
        </authorList>
    </citation>
    <scope>NUCLEOTIDE SEQUENCE</scope>
    <source>
        <strain evidence="3">ChiGjej1B1-98</strain>
    </source>
</reference>
<dbReference type="InterPro" id="IPR049492">
    <property type="entry name" value="BD-FAE-like_dom"/>
</dbReference>
<dbReference type="Proteomes" id="UP000824005">
    <property type="component" value="Unassembled WGS sequence"/>
</dbReference>
<gene>
    <name evidence="3" type="ORF">H9830_13070</name>
</gene>
<dbReference type="AlphaFoldDB" id="A0A9D1YX35"/>
<proteinExistence type="predicted"/>
<evidence type="ECO:0000259" key="2">
    <source>
        <dbReference type="Pfam" id="PF20434"/>
    </source>
</evidence>
<dbReference type="InterPro" id="IPR029058">
    <property type="entry name" value="AB_hydrolase_fold"/>
</dbReference>
<name>A0A9D1YX35_9MICO</name>
<dbReference type="GO" id="GO:0016787">
    <property type="term" value="F:hydrolase activity"/>
    <property type="evidence" value="ECO:0007669"/>
    <property type="project" value="UniProtKB-KW"/>
</dbReference>
<dbReference type="InterPro" id="IPR050300">
    <property type="entry name" value="GDXG_lipolytic_enzyme"/>
</dbReference>